<evidence type="ECO:0000313" key="3">
    <source>
        <dbReference type="Proteomes" id="UP000008144"/>
    </source>
</evidence>
<proteinExistence type="predicted"/>
<dbReference type="Ensembl" id="ENSCINT00000034125.1">
    <property type="protein sequence ID" value="ENSCINP00000029813.1"/>
    <property type="gene ID" value="ENSCING00000023340.1"/>
</dbReference>
<reference evidence="2" key="2">
    <citation type="submission" date="2025-08" db="UniProtKB">
        <authorList>
            <consortium name="Ensembl"/>
        </authorList>
    </citation>
    <scope>IDENTIFICATION</scope>
</reference>
<reference evidence="3" key="1">
    <citation type="journal article" date="2002" name="Science">
        <title>The draft genome of Ciona intestinalis: insights into chordate and vertebrate origins.</title>
        <authorList>
            <person name="Dehal P."/>
            <person name="Satou Y."/>
            <person name="Campbell R.K."/>
            <person name="Chapman J."/>
            <person name="Degnan B."/>
            <person name="De Tomaso A."/>
            <person name="Davidson B."/>
            <person name="Di Gregorio A."/>
            <person name="Gelpke M."/>
            <person name="Goodstein D.M."/>
            <person name="Harafuji N."/>
            <person name="Hastings K.E."/>
            <person name="Ho I."/>
            <person name="Hotta K."/>
            <person name="Huang W."/>
            <person name="Kawashima T."/>
            <person name="Lemaire P."/>
            <person name="Martinez D."/>
            <person name="Meinertzhagen I.A."/>
            <person name="Necula S."/>
            <person name="Nonaka M."/>
            <person name="Putnam N."/>
            <person name="Rash S."/>
            <person name="Saiga H."/>
            <person name="Satake M."/>
            <person name="Terry A."/>
            <person name="Yamada L."/>
            <person name="Wang H.G."/>
            <person name="Awazu S."/>
            <person name="Azumi K."/>
            <person name="Boore J."/>
            <person name="Branno M."/>
            <person name="Chin-Bow S."/>
            <person name="DeSantis R."/>
            <person name="Doyle S."/>
            <person name="Francino P."/>
            <person name="Keys D.N."/>
            <person name="Haga S."/>
            <person name="Hayashi H."/>
            <person name="Hino K."/>
            <person name="Imai K.S."/>
            <person name="Inaba K."/>
            <person name="Kano S."/>
            <person name="Kobayashi K."/>
            <person name="Kobayashi M."/>
            <person name="Lee B.I."/>
            <person name="Makabe K.W."/>
            <person name="Manohar C."/>
            <person name="Matassi G."/>
            <person name="Medina M."/>
            <person name="Mochizuki Y."/>
            <person name="Mount S."/>
            <person name="Morishita T."/>
            <person name="Miura S."/>
            <person name="Nakayama A."/>
            <person name="Nishizaka S."/>
            <person name="Nomoto H."/>
            <person name="Ohta F."/>
            <person name="Oishi K."/>
            <person name="Rigoutsos I."/>
            <person name="Sano M."/>
            <person name="Sasaki A."/>
            <person name="Sasakura Y."/>
            <person name="Shoguchi E."/>
            <person name="Shin-i T."/>
            <person name="Spagnuolo A."/>
            <person name="Stainier D."/>
            <person name="Suzuki M.M."/>
            <person name="Tassy O."/>
            <person name="Takatori N."/>
            <person name="Tokuoka M."/>
            <person name="Yagi K."/>
            <person name="Yoshizaki F."/>
            <person name="Wada S."/>
            <person name="Zhang C."/>
            <person name="Hyatt P.D."/>
            <person name="Larimer F."/>
            <person name="Detter C."/>
            <person name="Doggett N."/>
            <person name="Glavina T."/>
            <person name="Hawkins T."/>
            <person name="Richardson P."/>
            <person name="Lucas S."/>
            <person name="Kohara Y."/>
            <person name="Levine M."/>
            <person name="Satoh N."/>
            <person name="Rokhsar D.S."/>
        </authorList>
    </citation>
    <scope>NUCLEOTIDE SEQUENCE [LARGE SCALE GENOMIC DNA]</scope>
</reference>
<dbReference type="HOGENOM" id="CLU_3001574_0_0_1"/>
<dbReference type="AlphaFoldDB" id="H2XJI1"/>
<dbReference type="InParanoid" id="H2XJI1"/>
<sequence length="57" mass="6313">MSIFFIVYRISLLVMSSVKPVVFSITKYLSFQAELFLMSCSSSTSTNASSPSHKLNS</sequence>
<protein>
    <submittedName>
        <fullName evidence="2">Uncharacterized protein</fullName>
    </submittedName>
</protein>
<reference evidence="2" key="3">
    <citation type="submission" date="2025-09" db="UniProtKB">
        <authorList>
            <consortium name="Ensembl"/>
        </authorList>
    </citation>
    <scope>IDENTIFICATION</scope>
</reference>
<feature type="signal peptide" evidence="1">
    <location>
        <begin position="1"/>
        <end position="20"/>
    </location>
</feature>
<keyword evidence="3" id="KW-1185">Reference proteome</keyword>
<keyword evidence="1" id="KW-0732">Signal</keyword>
<feature type="chain" id="PRO_5003577925" evidence="1">
    <location>
        <begin position="21"/>
        <end position="57"/>
    </location>
</feature>
<dbReference type="Proteomes" id="UP000008144">
    <property type="component" value="Unassembled WGS sequence"/>
</dbReference>
<name>H2XJI1_CIOIN</name>
<organism evidence="2 3">
    <name type="scientific">Ciona intestinalis</name>
    <name type="common">Transparent sea squirt</name>
    <name type="synonym">Ascidia intestinalis</name>
    <dbReference type="NCBI Taxonomy" id="7719"/>
    <lineage>
        <taxon>Eukaryota</taxon>
        <taxon>Metazoa</taxon>
        <taxon>Chordata</taxon>
        <taxon>Tunicata</taxon>
        <taxon>Ascidiacea</taxon>
        <taxon>Phlebobranchia</taxon>
        <taxon>Cionidae</taxon>
        <taxon>Ciona</taxon>
    </lineage>
</organism>
<evidence type="ECO:0000256" key="1">
    <source>
        <dbReference type="SAM" id="SignalP"/>
    </source>
</evidence>
<evidence type="ECO:0000313" key="2">
    <source>
        <dbReference type="Ensembl" id="ENSCINP00000029813.1"/>
    </source>
</evidence>
<accession>H2XJI1</accession>